<reference evidence="2 3" key="1">
    <citation type="journal article" date="2019" name="Philos. Trans. R. Soc. Lond., B, Biol. Sci.">
        <title>Ant behaviour and brain gene expression of defending hosts depend on the ecological success of the intruding social parasite.</title>
        <authorList>
            <person name="Kaur R."/>
            <person name="Stoldt M."/>
            <person name="Jongepier E."/>
            <person name="Feldmeyer B."/>
            <person name="Menzel F."/>
            <person name="Bornberg-Bauer E."/>
            <person name="Foitzik S."/>
        </authorList>
    </citation>
    <scope>NUCLEOTIDE SEQUENCE [LARGE SCALE GENOMIC DNA]</scope>
    <source>
        <tissue evidence="2">Whole body</tissue>
    </source>
</reference>
<dbReference type="STRING" id="300112.A0A4S2JL38"/>
<dbReference type="Pfam" id="PF11701">
    <property type="entry name" value="UNC45-central"/>
    <property type="match status" value="1"/>
</dbReference>
<keyword evidence="3" id="KW-1185">Reference proteome</keyword>
<dbReference type="InterPro" id="IPR011989">
    <property type="entry name" value="ARM-like"/>
</dbReference>
<name>A0A4S2JL38_9HYME</name>
<protein>
    <recommendedName>
        <fullName evidence="1">UNC-45/Cro1/She4 central domain-containing protein</fullName>
    </recommendedName>
</protein>
<sequence>MACRTAISDGELWLAPGETEASSVRIVLAITTLIFGPLDVVEAVIFKPGIFEMIFAMSEDNILQQKVVCECIVAAVTKYKKASVFICRSVNILENLYQSKDDSIRIPLYFFRGNNIYTMCIADSGGGESQARTQAEARPRREDRYCCCITCCATRPFFILRTPPKAANDSWIILYFWS</sequence>
<feature type="domain" description="UNC-45/Cro1/She4 central" evidence="1">
    <location>
        <begin position="18"/>
        <end position="105"/>
    </location>
</feature>
<evidence type="ECO:0000259" key="1">
    <source>
        <dbReference type="Pfam" id="PF11701"/>
    </source>
</evidence>
<dbReference type="AlphaFoldDB" id="A0A4S2JL38"/>
<organism evidence="2 3">
    <name type="scientific">Temnothorax longispinosus</name>
    <dbReference type="NCBI Taxonomy" id="300112"/>
    <lineage>
        <taxon>Eukaryota</taxon>
        <taxon>Metazoa</taxon>
        <taxon>Ecdysozoa</taxon>
        <taxon>Arthropoda</taxon>
        <taxon>Hexapoda</taxon>
        <taxon>Insecta</taxon>
        <taxon>Pterygota</taxon>
        <taxon>Neoptera</taxon>
        <taxon>Endopterygota</taxon>
        <taxon>Hymenoptera</taxon>
        <taxon>Apocrita</taxon>
        <taxon>Aculeata</taxon>
        <taxon>Formicoidea</taxon>
        <taxon>Formicidae</taxon>
        <taxon>Myrmicinae</taxon>
        <taxon>Temnothorax</taxon>
    </lineage>
</organism>
<accession>A0A4S2JL38</accession>
<dbReference type="EMBL" id="QBLH01003666">
    <property type="protein sequence ID" value="TGZ36892.1"/>
    <property type="molecule type" value="Genomic_DNA"/>
</dbReference>
<proteinExistence type="predicted"/>
<dbReference type="Gene3D" id="1.25.10.10">
    <property type="entry name" value="Leucine-rich Repeat Variant"/>
    <property type="match status" value="1"/>
</dbReference>
<dbReference type="Proteomes" id="UP000310200">
    <property type="component" value="Unassembled WGS sequence"/>
</dbReference>
<dbReference type="InterPro" id="IPR024660">
    <property type="entry name" value="UCS_central_dom"/>
</dbReference>
<evidence type="ECO:0000313" key="2">
    <source>
        <dbReference type="EMBL" id="TGZ36892.1"/>
    </source>
</evidence>
<comment type="caution">
    <text evidence="2">The sequence shown here is derived from an EMBL/GenBank/DDBJ whole genome shotgun (WGS) entry which is preliminary data.</text>
</comment>
<gene>
    <name evidence="2" type="ORF">DBV15_06177</name>
</gene>
<evidence type="ECO:0000313" key="3">
    <source>
        <dbReference type="Proteomes" id="UP000310200"/>
    </source>
</evidence>